<feature type="transmembrane region" description="Helical" evidence="1">
    <location>
        <begin position="26"/>
        <end position="44"/>
    </location>
</feature>
<reference evidence="2" key="1">
    <citation type="journal article" date="2020" name="Nature">
        <title>Giant virus diversity and host interactions through global metagenomics.</title>
        <authorList>
            <person name="Schulz F."/>
            <person name="Roux S."/>
            <person name="Paez-Espino D."/>
            <person name="Jungbluth S."/>
            <person name="Walsh D.A."/>
            <person name="Denef V.J."/>
            <person name="McMahon K.D."/>
            <person name="Konstantinidis K.T."/>
            <person name="Eloe-Fadrosh E.A."/>
            <person name="Kyrpides N.C."/>
            <person name="Woyke T."/>
        </authorList>
    </citation>
    <scope>NUCLEOTIDE SEQUENCE</scope>
    <source>
        <strain evidence="2">GVMAG-M-3300020192-26</strain>
    </source>
</reference>
<keyword evidence="1" id="KW-0812">Transmembrane</keyword>
<proteinExistence type="predicted"/>
<accession>A0A6C0C9X7</accession>
<evidence type="ECO:0000313" key="2">
    <source>
        <dbReference type="EMBL" id="QHT01546.1"/>
    </source>
</evidence>
<name>A0A6C0C9X7_9ZZZZ</name>
<keyword evidence="1" id="KW-0472">Membrane</keyword>
<keyword evidence="1" id="KW-1133">Transmembrane helix</keyword>
<organism evidence="2">
    <name type="scientific">viral metagenome</name>
    <dbReference type="NCBI Taxonomy" id="1070528"/>
    <lineage>
        <taxon>unclassified sequences</taxon>
        <taxon>metagenomes</taxon>
        <taxon>organismal metagenomes</taxon>
    </lineage>
</organism>
<protein>
    <submittedName>
        <fullName evidence="2">Uncharacterized protein</fullName>
    </submittedName>
</protein>
<sequence length="53" mass="6360">MPCLLCDKHLTYGTCFIFSAEKTKSASFWIPLQLFGIILDYFIYRMVDDKYRR</sequence>
<dbReference type="EMBL" id="MN739376">
    <property type="protein sequence ID" value="QHT01546.1"/>
    <property type="molecule type" value="Genomic_DNA"/>
</dbReference>
<evidence type="ECO:0000256" key="1">
    <source>
        <dbReference type="SAM" id="Phobius"/>
    </source>
</evidence>
<dbReference type="AlphaFoldDB" id="A0A6C0C9X7"/>